<feature type="compositionally biased region" description="Basic and acidic residues" evidence="8">
    <location>
        <begin position="54"/>
        <end position="70"/>
    </location>
</feature>
<evidence type="ECO:0000256" key="3">
    <source>
        <dbReference type="ARBA" id="ARBA00022475"/>
    </source>
</evidence>
<keyword evidence="5" id="KW-1133">Transmembrane helix</keyword>
<evidence type="ECO:0000256" key="8">
    <source>
        <dbReference type="SAM" id="MobiDB-lite"/>
    </source>
</evidence>
<accession>A0A1E7FHC0</accession>
<keyword evidence="6" id="KW-0406">Ion transport</keyword>
<comment type="subcellular location">
    <subcellularLocation>
        <location evidence="1">Cell membrane</location>
        <topology evidence="1">Multi-pass membrane protein</topology>
    </subcellularLocation>
</comment>
<dbReference type="InParanoid" id="A0A1E7FHC0"/>
<evidence type="ECO:0000256" key="4">
    <source>
        <dbReference type="ARBA" id="ARBA00022692"/>
    </source>
</evidence>
<gene>
    <name evidence="9" type="ORF">FRACYDRAFT_237852</name>
</gene>
<dbReference type="PANTHER" id="PTHR33281">
    <property type="entry name" value="UPF0187 PROTEIN YNEE"/>
    <property type="match status" value="1"/>
</dbReference>
<organism evidence="9 10">
    <name type="scientific">Fragilariopsis cylindrus CCMP1102</name>
    <dbReference type="NCBI Taxonomy" id="635003"/>
    <lineage>
        <taxon>Eukaryota</taxon>
        <taxon>Sar</taxon>
        <taxon>Stramenopiles</taxon>
        <taxon>Ochrophyta</taxon>
        <taxon>Bacillariophyta</taxon>
        <taxon>Bacillariophyceae</taxon>
        <taxon>Bacillariophycidae</taxon>
        <taxon>Bacillariales</taxon>
        <taxon>Bacillariaceae</taxon>
        <taxon>Fragilariopsis</taxon>
    </lineage>
</organism>
<dbReference type="GO" id="GO:0005886">
    <property type="term" value="C:plasma membrane"/>
    <property type="evidence" value="ECO:0007669"/>
    <property type="project" value="UniProtKB-SubCell"/>
</dbReference>
<dbReference type="PANTHER" id="PTHR33281:SF19">
    <property type="entry name" value="VOLTAGE-DEPENDENT ANION CHANNEL-FORMING PROTEIN YNEE"/>
    <property type="match status" value="1"/>
</dbReference>
<keyword evidence="10" id="KW-1185">Reference proteome</keyword>
<evidence type="ECO:0000256" key="2">
    <source>
        <dbReference type="ARBA" id="ARBA00022448"/>
    </source>
</evidence>
<name>A0A1E7FHC0_9STRA</name>
<feature type="region of interest" description="Disordered" evidence="8">
    <location>
        <begin position="54"/>
        <end position="74"/>
    </location>
</feature>
<reference evidence="9 10" key="1">
    <citation type="submission" date="2016-09" db="EMBL/GenBank/DDBJ databases">
        <title>Extensive genetic diversity and differential bi-allelic expression allows diatom success in the polar Southern Ocean.</title>
        <authorList>
            <consortium name="DOE Joint Genome Institute"/>
            <person name="Mock T."/>
            <person name="Otillar R.P."/>
            <person name="Strauss J."/>
            <person name="Dupont C."/>
            <person name="Frickenhaus S."/>
            <person name="Maumus F."/>
            <person name="Mcmullan M."/>
            <person name="Sanges R."/>
            <person name="Schmutz J."/>
            <person name="Toseland A."/>
            <person name="Valas R."/>
            <person name="Veluchamy A."/>
            <person name="Ward B.J."/>
            <person name="Allen A."/>
            <person name="Barry K."/>
            <person name="Falciatore A."/>
            <person name="Ferrante M."/>
            <person name="Fortunato A.E."/>
            <person name="Gloeckner G."/>
            <person name="Gruber A."/>
            <person name="Hipkin R."/>
            <person name="Janech M."/>
            <person name="Kroth P."/>
            <person name="Leese F."/>
            <person name="Lindquist E."/>
            <person name="Lyon B.R."/>
            <person name="Martin J."/>
            <person name="Mayer C."/>
            <person name="Parker M."/>
            <person name="Quesneville H."/>
            <person name="Raymond J."/>
            <person name="Uhlig C."/>
            <person name="Valentin K.U."/>
            <person name="Worden A.Z."/>
            <person name="Armbrust E.V."/>
            <person name="Bowler C."/>
            <person name="Green B."/>
            <person name="Moulton V."/>
            <person name="Van Oosterhout C."/>
            <person name="Grigoriev I."/>
        </authorList>
    </citation>
    <scope>NUCLEOTIDE SEQUENCE [LARGE SCALE GENOMIC DNA]</scope>
    <source>
        <strain evidence="9 10">CCMP1102</strain>
    </source>
</reference>
<dbReference type="KEGG" id="fcy:FRACYDRAFT_237852"/>
<evidence type="ECO:0000256" key="1">
    <source>
        <dbReference type="ARBA" id="ARBA00004651"/>
    </source>
</evidence>
<dbReference type="GO" id="GO:0005254">
    <property type="term" value="F:chloride channel activity"/>
    <property type="evidence" value="ECO:0007669"/>
    <property type="project" value="InterPro"/>
</dbReference>
<dbReference type="Pfam" id="PF25539">
    <property type="entry name" value="Bestrophin_2"/>
    <property type="match status" value="1"/>
</dbReference>
<keyword evidence="2" id="KW-0813">Transport</keyword>
<proteinExistence type="predicted"/>
<dbReference type="Proteomes" id="UP000095751">
    <property type="component" value="Unassembled WGS sequence"/>
</dbReference>
<evidence type="ECO:0000256" key="5">
    <source>
        <dbReference type="ARBA" id="ARBA00022989"/>
    </source>
</evidence>
<evidence type="ECO:0000256" key="6">
    <source>
        <dbReference type="ARBA" id="ARBA00023065"/>
    </source>
</evidence>
<sequence>MSILLRNSTLPIIHKSIRRVASESTSSKDPPLFIRRDERSELRPSLYHIKRPNDSRIARKNRSEPPRDLNYDPAKWKHHKAPGRHLRNLFEVFRCASIQRLIFPDLFLTASVATGLTYYNEMMTYDLLPVFYFDTTTFTTFSLAISVLAGFRLNASYDRWNEARKVLGQVNTVSRGLMGKSCMFLTNNNKQRMKTLLKSFAVALHFHLNTKGGYYRVSSSDPELKVKLNNAFKDEMREIFFSENDEQCDGNNYVAVKDFEKICMTYESGSHVPLMILSCIRKLIFDSQPAIEPIYCVDMDSQVQNLMSSLGSCERLLRTPIPTTFTTNTSRLMSLWSLTLPLAMYPLTGPIWTLPFSVLLSYVVLSIEDIGVEIEEPFYVLPMRQYTEGIADSLDVIHKTYDMRSEVPINDDKFYDKFIL</sequence>
<keyword evidence="3" id="KW-1003">Cell membrane</keyword>
<dbReference type="OrthoDB" id="42582at2759"/>
<protein>
    <submittedName>
        <fullName evidence="9">UPF0187-domain-containing protein</fullName>
    </submittedName>
</protein>
<keyword evidence="7" id="KW-0472">Membrane</keyword>
<dbReference type="InterPro" id="IPR044669">
    <property type="entry name" value="YneE/VCCN1/2-like"/>
</dbReference>
<evidence type="ECO:0000313" key="10">
    <source>
        <dbReference type="Proteomes" id="UP000095751"/>
    </source>
</evidence>
<evidence type="ECO:0000256" key="7">
    <source>
        <dbReference type="ARBA" id="ARBA00023136"/>
    </source>
</evidence>
<dbReference type="AlphaFoldDB" id="A0A1E7FHC0"/>
<keyword evidence="4" id="KW-0812">Transmembrane</keyword>
<dbReference type="EMBL" id="KV784357">
    <property type="protein sequence ID" value="OEU17435.1"/>
    <property type="molecule type" value="Genomic_DNA"/>
</dbReference>
<evidence type="ECO:0000313" key="9">
    <source>
        <dbReference type="EMBL" id="OEU17435.1"/>
    </source>
</evidence>